<keyword evidence="1" id="KW-0732">Signal</keyword>
<proteinExistence type="predicted"/>
<evidence type="ECO:0000313" key="2">
    <source>
        <dbReference type="EMBL" id="GIY46892.1"/>
    </source>
</evidence>
<dbReference type="AlphaFoldDB" id="A0AAV4TPL5"/>
<dbReference type="Proteomes" id="UP001054945">
    <property type="component" value="Unassembled WGS sequence"/>
</dbReference>
<reference evidence="2 3" key="1">
    <citation type="submission" date="2021-06" db="EMBL/GenBank/DDBJ databases">
        <title>Caerostris extrusa draft genome.</title>
        <authorList>
            <person name="Kono N."/>
            <person name="Arakawa K."/>
        </authorList>
    </citation>
    <scope>NUCLEOTIDE SEQUENCE [LARGE SCALE GENOMIC DNA]</scope>
</reference>
<evidence type="ECO:0000256" key="1">
    <source>
        <dbReference type="SAM" id="SignalP"/>
    </source>
</evidence>
<feature type="chain" id="PRO_5043831376" evidence="1">
    <location>
        <begin position="21"/>
        <end position="228"/>
    </location>
</feature>
<gene>
    <name evidence="2" type="ORF">CEXT_314601</name>
</gene>
<name>A0AAV4TPL5_CAEEX</name>
<organism evidence="2 3">
    <name type="scientific">Caerostris extrusa</name>
    <name type="common">Bark spider</name>
    <name type="synonym">Caerostris bankana</name>
    <dbReference type="NCBI Taxonomy" id="172846"/>
    <lineage>
        <taxon>Eukaryota</taxon>
        <taxon>Metazoa</taxon>
        <taxon>Ecdysozoa</taxon>
        <taxon>Arthropoda</taxon>
        <taxon>Chelicerata</taxon>
        <taxon>Arachnida</taxon>
        <taxon>Araneae</taxon>
        <taxon>Araneomorphae</taxon>
        <taxon>Entelegynae</taxon>
        <taxon>Araneoidea</taxon>
        <taxon>Araneidae</taxon>
        <taxon>Caerostris</taxon>
    </lineage>
</organism>
<evidence type="ECO:0000313" key="3">
    <source>
        <dbReference type="Proteomes" id="UP001054945"/>
    </source>
</evidence>
<keyword evidence="3" id="KW-1185">Reference proteome</keyword>
<feature type="signal peptide" evidence="1">
    <location>
        <begin position="1"/>
        <end position="20"/>
    </location>
</feature>
<sequence length="228" mass="24877">MKQISIIAIVVLSFVGFINAAPKGIKDTLQKMVSLDDAIDYGVAEIAKDFNFDTSDQAKINRAVKDGIRYVRTGKTSFLDDEEKAAQDLDKGLTFNVGDITSGKVDPITAYINTLVQEVMRKNKDQKDPQALKAAIEKDGINDAIKSAKVAKDYKLSSAQQADIAEAEKNIIKYIRKGTKVNLDDAEKAVKDINAKGADLDVDGILKGKIDPITAYINALADKLKNKQ</sequence>
<comment type="caution">
    <text evidence="2">The sequence shown here is derived from an EMBL/GenBank/DDBJ whole genome shotgun (WGS) entry which is preliminary data.</text>
</comment>
<protein>
    <submittedName>
        <fullName evidence="2">Uncharacterized protein</fullName>
    </submittedName>
</protein>
<accession>A0AAV4TPL5</accession>
<dbReference type="EMBL" id="BPLR01011492">
    <property type="protein sequence ID" value="GIY46892.1"/>
    <property type="molecule type" value="Genomic_DNA"/>
</dbReference>